<proteinExistence type="predicted"/>
<dbReference type="Proteomes" id="UP000288804">
    <property type="component" value="Chromosome"/>
</dbReference>
<dbReference type="EMBL" id="CP032487">
    <property type="protein sequence ID" value="QAX79201.1"/>
    <property type="molecule type" value="Genomic_DNA"/>
</dbReference>
<gene>
    <name evidence="1" type="ORF">D5F51_11900</name>
</gene>
<organism evidence="1 2">
    <name type="scientific">Yersinia hibernica</name>
    <dbReference type="NCBI Taxonomy" id="2339259"/>
    <lineage>
        <taxon>Bacteria</taxon>
        <taxon>Pseudomonadati</taxon>
        <taxon>Pseudomonadota</taxon>
        <taxon>Gammaproteobacteria</taxon>
        <taxon>Enterobacterales</taxon>
        <taxon>Yersiniaceae</taxon>
        <taxon>Yersinia</taxon>
    </lineage>
</organism>
<accession>A0ABX5R1K3</accession>
<sequence length="86" mass="9889">MPSLEVYWGCPLLSFKLQLCWQHSITRITDWSQLIGIISLAALPSLEIYWGCPLLSFKLQLCWQHSITRITDWSQLIGIISLADNI</sequence>
<evidence type="ECO:0000313" key="1">
    <source>
        <dbReference type="EMBL" id="QAX79201.1"/>
    </source>
</evidence>
<keyword evidence="2" id="KW-1185">Reference proteome</keyword>
<reference evidence="2" key="1">
    <citation type="submission" date="2018-09" db="EMBL/GenBank/DDBJ databases">
        <title>Yersinia hibernicus sp. nov.</title>
        <authorList>
            <person name="Nguyen S.V."/>
            <person name="Mundanda D.M."/>
            <person name="Anes J."/>
            <person name="Fanning S."/>
        </authorList>
    </citation>
    <scope>NUCLEOTIDE SEQUENCE [LARGE SCALE GENOMIC DNA]</scope>
    <source>
        <strain evidence="2">CFS1934</strain>
    </source>
</reference>
<name>A0ABX5R1K3_9GAMM</name>
<evidence type="ECO:0000313" key="2">
    <source>
        <dbReference type="Proteomes" id="UP000288804"/>
    </source>
</evidence>
<protein>
    <submittedName>
        <fullName evidence="1">Uncharacterized protein</fullName>
    </submittedName>
</protein>